<evidence type="ECO:0000256" key="3">
    <source>
        <dbReference type="ARBA" id="ARBA00022737"/>
    </source>
</evidence>
<feature type="compositionally biased region" description="Polar residues" evidence="9">
    <location>
        <begin position="1"/>
        <end position="17"/>
    </location>
</feature>
<feature type="region of interest" description="Disordered" evidence="9">
    <location>
        <begin position="1"/>
        <end position="28"/>
    </location>
</feature>
<accession>A0A978UUY8</accession>
<proteinExistence type="inferred from homology"/>
<evidence type="ECO:0000259" key="10">
    <source>
        <dbReference type="PROSITE" id="PS50137"/>
    </source>
</evidence>
<dbReference type="SUPFAM" id="SSF54768">
    <property type="entry name" value="dsRNA-binding domain-like"/>
    <property type="match status" value="1"/>
</dbReference>
<dbReference type="GO" id="GO:0003725">
    <property type="term" value="F:double-stranded RNA binding"/>
    <property type="evidence" value="ECO:0007669"/>
    <property type="project" value="InterPro"/>
</dbReference>
<dbReference type="CDD" id="cd19907">
    <property type="entry name" value="DSRM_AtDRB-like_rpt1"/>
    <property type="match status" value="1"/>
</dbReference>
<evidence type="ECO:0000256" key="9">
    <source>
        <dbReference type="SAM" id="MobiDB-lite"/>
    </source>
</evidence>
<dbReference type="Pfam" id="PF00035">
    <property type="entry name" value="dsrm"/>
    <property type="match status" value="1"/>
</dbReference>
<comment type="similarity">
    <text evidence="1">Belongs to the FHY3/FAR1 family.</text>
</comment>
<dbReference type="Pfam" id="PF03101">
    <property type="entry name" value="FAR1"/>
    <property type="match status" value="1"/>
</dbReference>
<dbReference type="InterPro" id="IPR044450">
    <property type="entry name" value="AtDRB-like_DSRM_1"/>
</dbReference>
<dbReference type="SMART" id="SM00575">
    <property type="entry name" value="ZnF_PMZ"/>
    <property type="match status" value="1"/>
</dbReference>
<dbReference type="PANTHER" id="PTHR31669">
    <property type="entry name" value="PROTEIN FAR1-RELATED SEQUENCE 10-RELATED"/>
    <property type="match status" value="1"/>
</dbReference>
<protein>
    <recommendedName>
        <fullName evidence="14">Protein FAR1-RELATED SEQUENCE</fullName>
    </recommendedName>
</protein>
<sequence>MSSPSPRLPFSNYSPANESDLPSFPTTPNTNYADSSGASCYHGHATFDYISGNTPSPATSTSRIVDGMDFGYQSKWSGSEMWGISDGTLTIDPELVNLIVDPDNGIHVPTSSRQSIYDEADSNENGLQSELPAMNEERHVESQLTVVPEKGMEFSSEEEAYEYYKNYAQQIGFSVRKGKVNRLADQTIRKRYLYCSREGIKSSKSSSNNITKYQRRETRTGCKAGIQLTVEGGKWVISNVVLEHNHDLDRSTAQRSVCSSAREENLFTDYFTDYNSKEPDPSTEHPIDRINASISKEGGATNNLDSSNYLPHSTLNSLQPHHVQSLIDCFKHLQVDDPSFLYTIQVDAESHSTNFFWRDGRSRIDYDCFGDVLVLNKSFEVVQLERCNMICASFWGVNHHQQCILFGCALLFDVTKDSFLWLLKTFMETMGNRPPKTIYTDESEAVASAVKVVFPETEHRLGICYIIENAKKHLSICYERCPDLESTFNRCIFECSSKQEFESEWNLLLDKYGLLGNSWLDRLFVLREKWSHLFFNNKKAFTAGVESILSSMTINTVFQTLQGTDIMTLPGLVRKCVQEAEKRRLEETNEDFRTCNETVPSKSRKGLEEHAEDIYTGTILRMFENEYVKSMNMEMEEVTSLEGVSMFKFIEKSCKKDEGVSLMFNSLVPSIACGCAKFESFGILCSHSLKVLYSRNVSHIPDKYVLRRWTKSAKNGVVMEDQREEMAGESNRQSSLYSRKLMHRALHLIAKSALRKETRRIMEDCLDTAQKKVENVLKTKGIKDLSITNFEVDCEDDCDGSINRGGYKRRKGIGSNSSFISMYKNQLQELAQRSCFNLPSYACIREGPDHAHRFKATVTFNRDTFESPSFCSTLRQAEHAAAEVAINTLAHRGPSRALAARVLVVEGLEACRLMENKGKEKCLPFSKLHANKKFLTSGLHCYMVGLLASSMPFHYVIKPVLFNSYAVCHENKETAHRAGLNLPVYTTIRSGPVAQHGSSSSSSGESKSNEEQEQVTTARVLASLNPSESTNYKQNDHRQRQQECFSMCRKSTLPGASLYPMQFHNWAYPNHSLYFPAMEQESTSVGPRITIATSAPSICFSDHFVPKPTRGRSTVTIQEIQEEKTEEAPEYSTSVVSNPFLLSNSGSKPQVQEPVQEDDGQRRFGDGRSKTGNANVEGNQTGQFEWAYPRIMDSGFKPVDFRLQNSCSIDSSKPSLRHQKYVKSKFRAWKADHAGGWARKFVLRSWFMRLDGAGKTDVGCGHVGGLRSDSEKREWCT</sequence>
<reference evidence="12" key="1">
    <citation type="journal article" date="2021" name="Front. Plant Sci.">
        <title>Chromosome-Scale Genome Assembly for Chinese Sour Jujube and Insights Into Its Genome Evolution and Domestication Signature.</title>
        <authorList>
            <person name="Shen L.-Y."/>
            <person name="Luo H."/>
            <person name="Wang X.-L."/>
            <person name="Wang X.-M."/>
            <person name="Qiu X.-J."/>
            <person name="Liu H."/>
            <person name="Zhou S.-S."/>
            <person name="Jia K.-H."/>
            <person name="Nie S."/>
            <person name="Bao Y.-T."/>
            <person name="Zhang R.-G."/>
            <person name="Yun Q.-Z."/>
            <person name="Chai Y.-H."/>
            <person name="Lu J.-Y."/>
            <person name="Li Y."/>
            <person name="Zhao S.-W."/>
            <person name="Mao J.-F."/>
            <person name="Jia S.-G."/>
            <person name="Mao Y.-M."/>
        </authorList>
    </citation>
    <scope>NUCLEOTIDE SEQUENCE</scope>
    <source>
        <strain evidence="12">AT0</strain>
        <tissue evidence="12">Leaf</tissue>
    </source>
</reference>
<evidence type="ECO:0000256" key="4">
    <source>
        <dbReference type="ARBA" id="ARBA00022771"/>
    </source>
</evidence>
<evidence type="ECO:0008006" key="14">
    <source>
        <dbReference type="Google" id="ProtNLM"/>
    </source>
</evidence>
<dbReference type="GO" id="GO:0006355">
    <property type="term" value="P:regulation of DNA-templated transcription"/>
    <property type="evidence" value="ECO:0007669"/>
    <property type="project" value="InterPro"/>
</dbReference>
<feature type="domain" description="DRBM" evidence="10">
    <location>
        <begin position="822"/>
        <end position="891"/>
    </location>
</feature>
<dbReference type="InterPro" id="IPR031052">
    <property type="entry name" value="FHY3/FAR1"/>
</dbReference>
<keyword evidence="6 7" id="KW-0694">RNA-binding</keyword>
<feature type="domain" description="SWIM-type" evidence="11">
    <location>
        <begin position="658"/>
        <end position="696"/>
    </location>
</feature>
<evidence type="ECO:0000256" key="6">
    <source>
        <dbReference type="ARBA" id="ARBA00022884"/>
    </source>
</evidence>
<dbReference type="InterPro" id="IPR004330">
    <property type="entry name" value="FAR1_DNA_bnd_dom"/>
</dbReference>
<keyword evidence="4 8" id="KW-0863">Zinc-finger</keyword>
<feature type="region of interest" description="Disordered" evidence="9">
    <location>
        <begin position="992"/>
        <end position="1038"/>
    </location>
</feature>
<evidence type="ECO:0000256" key="5">
    <source>
        <dbReference type="ARBA" id="ARBA00022833"/>
    </source>
</evidence>
<dbReference type="EMBL" id="JAEACU010000009">
    <property type="protein sequence ID" value="KAH7518688.1"/>
    <property type="molecule type" value="Genomic_DNA"/>
</dbReference>
<keyword evidence="3" id="KW-0677">Repeat</keyword>
<dbReference type="InterPro" id="IPR014720">
    <property type="entry name" value="dsRBD_dom"/>
</dbReference>
<dbReference type="AlphaFoldDB" id="A0A978UUY8"/>
<dbReference type="InterPro" id="IPR018289">
    <property type="entry name" value="MULE_transposase_dom"/>
</dbReference>
<dbReference type="PANTHER" id="PTHR31669:SF282">
    <property type="entry name" value="PROTEIN FAR1-RELATED SEQUENCE"/>
    <property type="match status" value="1"/>
</dbReference>
<feature type="compositionally biased region" description="Basic and acidic residues" evidence="9">
    <location>
        <begin position="1159"/>
        <end position="1169"/>
    </location>
</feature>
<evidence type="ECO:0000256" key="7">
    <source>
        <dbReference type="PROSITE-ProRule" id="PRU00266"/>
    </source>
</evidence>
<dbReference type="Pfam" id="PF04434">
    <property type="entry name" value="SWIM"/>
    <property type="match status" value="1"/>
</dbReference>
<dbReference type="InterPro" id="IPR007527">
    <property type="entry name" value="Znf_SWIM"/>
</dbReference>
<evidence type="ECO:0000313" key="13">
    <source>
        <dbReference type="Proteomes" id="UP000813462"/>
    </source>
</evidence>
<dbReference type="Proteomes" id="UP000813462">
    <property type="component" value="Unassembled WGS sequence"/>
</dbReference>
<evidence type="ECO:0000259" key="11">
    <source>
        <dbReference type="PROSITE" id="PS50966"/>
    </source>
</evidence>
<comment type="caution">
    <text evidence="12">The sequence shown here is derived from an EMBL/GenBank/DDBJ whole genome shotgun (WGS) entry which is preliminary data.</text>
</comment>
<keyword evidence="2" id="KW-0479">Metal-binding</keyword>
<evidence type="ECO:0000256" key="2">
    <source>
        <dbReference type="ARBA" id="ARBA00022723"/>
    </source>
</evidence>
<dbReference type="GO" id="GO:0008270">
    <property type="term" value="F:zinc ion binding"/>
    <property type="evidence" value="ECO:0007669"/>
    <property type="project" value="UniProtKB-KW"/>
</dbReference>
<dbReference type="InterPro" id="IPR006564">
    <property type="entry name" value="Znf_PMZ"/>
</dbReference>
<dbReference type="FunFam" id="3.30.160.20:FF:000036">
    <property type="entry name" value="Double-stranded RNA-binding protein 2"/>
    <property type="match status" value="1"/>
</dbReference>
<feature type="compositionally biased region" description="Polar residues" evidence="9">
    <location>
        <begin position="1024"/>
        <end position="1033"/>
    </location>
</feature>
<gene>
    <name evidence="12" type="ORF">FEM48_Zijuj09G0197500</name>
</gene>
<evidence type="ECO:0000256" key="8">
    <source>
        <dbReference type="PROSITE-ProRule" id="PRU00325"/>
    </source>
</evidence>
<evidence type="ECO:0000313" key="12">
    <source>
        <dbReference type="EMBL" id="KAH7518688.1"/>
    </source>
</evidence>
<name>A0A978UUY8_ZIZJJ</name>
<feature type="region of interest" description="Disordered" evidence="9">
    <location>
        <begin position="1142"/>
        <end position="1178"/>
    </location>
</feature>
<dbReference type="SMART" id="SM00358">
    <property type="entry name" value="DSRM"/>
    <property type="match status" value="1"/>
</dbReference>
<dbReference type="Pfam" id="PF10551">
    <property type="entry name" value="MULE"/>
    <property type="match status" value="1"/>
</dbReference>
<organism evidence="12 13">
    <name type="scientific">Ziziphus jujuba var. spinosa</name>
    <dbReference type="NCBI Taxonomy" id="714518"/>
    <lineage>
        <taxon>Eukaryota</taxon>
        <taxon>Viridiplantae</taxon>
        <taxon>Streptophyta</taxon>
        <taxon>Embryophyta</taxon>
        <taxon>Tracheophyta</taxon>
        <taxon>Spermatophyta</taxon>
        <taxon>Magnoliopsida</taxon>
        <taxon>eudicotyledons</taxon>
        <taxon>Gunneridae</taxon>
        <taxon>Pentapetalae</taxon>
        <taxon>rosids</taxon>
        <taxon>fabids</taxon>
        <taxon>Rosales</taxon>
        <taxon>Rhamnaceae</taxon>
        <taxon>Paliureae</taxon>
        <taxon>Ziziphus</taxon>
    </lineage>
</organism>
<evidence type="ECO:0000256" key="1">
    <source>
        <dbReference type="ARBA" id="ARBA00005889"/>
    </source>
</evidence>
<dbReference type="PROSITE" id="PS50966">
    <property type="entry name" value="ZF_SWIM"/>
    <property type="match status" value="1"/>
</dbReference>
<dbReference type="Gene3D" id="3.30.160.20">
    <property type="match status" value="1"/>
</dbReference>
<keyword evidence="5" id="KW-0862">Zinc</keyword>
<dbReference type="PROSITE" id="PS50137">
    <property type="entry name" value="DS_RBD"/>
    <property type="match status" value="1"/>
</dbReference>